<feature type="transmembrane region" description="Helical" evidence="8">
    <location>
        <begin position="153"/>
        <end position="177"/>
    </location>
</feature>
<dbReference type="InterPro" id="IPR006702">
    <property type="entry name" value="CASP_dom"/>
</dbReference>
<keyword evidence="11" id="KW-1185">Reference proteome</keyword>
<gene>
    <name evidence="10" type="ORF">CFOL_v3_27607</name>
</gene>
<proteinExistence type="inferred from homology"/>
<dbReference type="NCBIfam" id="TIGR01569">
    <property type="entry name" value="A_tha_TIGR01569"/>
    <property type="match status" value="1"/>
</dbReference>
<dbReference type="InterPro" id="IPR044173">
    <property type="entry name" value="CASPL"/>
</dbReference>
<dbReference type="OrthoDB" id="610574at2759"/>
<dbReference type="EMBL" id="BDDD01003136">
    <property type="protein sequence ID" value="GAV84163.1"/>
    <property type="molecule type" value="Genomic_DNA"/>
</dbReference>
<sequence>MCHSELIGQQMVLAIYINGHFYLVPSKIILFVFFSFNTMAQENEEKTVVGLSSSDPMPINKPDHGILLVLRLVAFFATASATIVMALNKETKTLVVATIGSTQVKVTLTAKFQHTPAFVFFVIANGMASLHNLLMIAINIFGSKTDYKGLKLAVVAILDMLNVALISGAANAAAFMAELGKNGNKHARWDKICDKFDTFCNHGGGALIASFMGLGLMLAISVISIIKLLKPKPTNHILFP</sequence>
<comment type="subunit">
    <text evidence="3 8">Homodimer and heterodimers.</text>
</comment>
<reference evidence="11" key="1">
    <citation type="submission" date="2016-04" db="EMBL/GenBank/DDBJ databases">
        <title>Cephalotus genome sequencing.</title>
        <authorList>
            <person name="Fukushima K."/>
            <person name="Hasebe M."/>
            <person name="Fang X."/>
        </authorList>
    </citation>
    <scope>NUCLEOTIDE SEQUENCE [LARGE SCALE GENOMIC DNA]</scope>
    <source>
        <strain evidence="11">cv. St1</strain>
    </source>
</reference>
<keyword evidence="5 8" id="KW-0812">Transmembrane</keyword>
<dbReference type="InParanoid" id="A0A1Q3CVT1"/>
<keyword evidence="4 8" id="KW-1003">Cell membrane</keyword>
<name>A0A1Q3CVT1_CEPFO</name>
<feature type="transmembrane region" description="Helical" evidence="8">
    <location>
        <begin position="66"/>
        <end position="87"/>
    </location>
</feature>
<evidence type="ECO:0000256" key="7">
    <source>
        <dbReference type="ARBA" id="ARBA00023136"/>
    </source>
</evidence>
<dbReference type="PANTHER" id="PTHR36488">
    <property type="entry name" value="CASP-LIKE PROTEIN 1U1"/>
    <property type="match status" value="1"/>
</dbReference>
<feature type="transmembrane region" description="Helical" evidence="8">
    <location>
        <begin position="206"/>
        <end position="229"/>
    </location>
</feature>
<evidence type="ECO:0000256" key="2">
    <source>
        <dbReference type="ARBA" id="ARBA00007651"/>
    </source>
</evidence>
<feature type="domain" description="Casparian strip membrane protein" evidence="9">
    <location>
        <begin position="63"/>
        <end position="213"/>
    </location>
</feature>
<protein>
    <recommendedName>
        <fullName evidence="8">CASP-like protein</fullName>
    </recommendedName>
</protein>
<evidence type="ECO:0000256" key="4">
    <source>
        <dbReference type="ARBA" id="ARBA00022475"/>
    </source>
</evidence>
<comment type="similarity">
    <text evidence="2 8">Belongs to the Casparian strip membrane proteins (CASP) family.</text>
</comment>
<dbReference type="Pfam" id="PF04535">
    <property type="entry name" value="CASP_dom"/>
    <property type="match status" value="1"/>
</dbReference>
<dbReference type="Proteomes" id="UP000187406">
    <property type="component" value="Unassembled WGS sequence"/>
</dbReference>
<feature type="transmembrane region" description="Helical" evidence="8">
    <location>
        <begin position="12"/>
        <end position="36"/>
    </location>
</feature>
<evidence type="ECO:0000256" key="5">
    <source>
        <dbReference type="ARBA" id="ARBA00022692"/>
    </source>
</evidence>
<keyword evidence="7 8" id="KW-0472">Membrane</keyword>
<evidence type="ECO:0000256" key="1">
    <source>
        <dbReference type="ARBA" id="ARBA00004651"/>
    </source>
</evidence>
<feature type="transmembrane region" description="Helical" evidence="8">
    <location>
        <begin position="118"/>
        <end position="141"/>
    </location>
</feature>
<evidence type="ECO:0000259" key="9">
    <source>
        <dbReference type="Pfam" id="PF04535"/>
    </source>
</evidence>
<evidence type="ECO:0000256" key="8">
    <source>
        <dbReference type="RuleBase" id="RU361233"/>
    </source>
</evidence>
<comment type="caution">
    <text evidence="10">The sequence shown here is derived from an EMBL/GenBank/DDBJ whole genome shotgun (WGS) entry which is preliminary data.</text>
</comment>
<evidence type="ECO:0000313" key="11">
    <source>
        <dbReference type="Proteomes" id="UP000187406"/>
    </source>
</evidence>
<evidence type="ECO:0000256" key="3">
    <source>
        <dbReference type="ARBA" id="ARBA00011489"/>
    </source>
</evidence>
<comment type="subcellular location">
    <subcellularLocation>
        <location evidence="1 8">Cell membrane</location>
        <topology evidence="1 8">Multi-pass membrane protein</topology>
    </subcellularLocation>
</comment>
<dbReference type="STRING" id="3775.A0A1Q3CVT1"/>
<comment type="caution">
    <text evidence="8">Lacks conserved residue(s) required for the propagation of feature annotation.</text>
</comment>
<dbReference type="AlphaFoldDB" id="A0A1Q3CVT1"/>
<organism evidence="10 11">
    <name type="scientific">Cephalotus follicularis</name>
    <name type="common">Albany pitcher plant</name>
    <dbReference type="NCBI Taxonomy" id="3775"/>
    <lineage>
        <taxon>Eukaryota</taxon>
        <taxon>Viridiplantae</taxon>
        <taxon>Streptophyta</taxon>
        <taxon>Embryophyta</taxon>
        <taxon>Tracheophyta</taxon>
        <taxon>Spermatophyta</taxon>
        <taxon>Magnoliopsida</taxon>
        <taxon>eudicotyledons</taxon>
        <taxon>Gunneridae</taxon>
        <taxon>Pentapetalae</taxon>
        <taxon>rosids</taxon>
        <taxon>fabids</taxon>
        <taxon>Oxalidales</taxon>
        <taxon>Cephalotaceae</taxon>
        <taxon>Cephalotus</taxon>
    </lineage>
</organism>
<dbReference type="FunCoup" id="A0A1Q3CVT1">
    <property type="interactions" value="343"/>
</dbReference>
<evidence type="ECO:0000256" key="6">
    <source>
        <dbReference type="ARBA" id="ARBA00022989"/>
    </source>
</evidence>
<dbReference type="PANTHER" id="PTHR36488:SF8">
    <property type="entry name" value="CASP-LIKE PROTEIN 1U1"/>
    <property type="match status" value="1"/>
</dbReference>
<dbReference type="GO" id="GO:0005886">
    <property type="term" value="C:plasma membrane"/>
    <property type="evidence" value="ECO:0007669"/>
    <property type="project" value="UniProtKB-SubCell"/>
</dbReference>
<evidence type="ECO:0000313" key="10">
    <source>
        <dbReference type="EMBL" id="GAV84163.1"/>
    </source>
</evidence>
<keyword evidence="6 8" id="KW-1133">Transmembrane helix</keyword>
<accession>A0A1Q3CVT1</accession>
<dbReference type="InterPro" id="IPR006459">
    <property type="entry name" value="CASP/CASPL"/>
</dbReference>